<dbReference type="GO" id="GO:0046872">
    <property type="term" value="F:metal ion binding"/>
    <property type="evidence" value="ECO:0007669"/>
    <property type="project" value="InterPro"/>
</dbReference>
<dbReference type="Proteomes" id="UP000505377">
    <property type="component" value="Chromosome"/>
</dbReference>
<evidence type="ECO:0000259" key="3">
    <source>
        <dbReference type="PROSITE" id="PS50975"/>
    </source>
</evidence>
<sequence length="426" mass="45795">MPHTATDLPRAIILHPNDGCLTVARALVRRGIEVHVVTSPSTTHVLASRGVTGRALPDPRTDAAAWLAELASLSATGGGVVICGSDAASEFVSAHRTELAENLRTFESTDGVHTAVMDKKRLYEMAAEIGVRAPWMHLVSTHAELAERAAAITYPCVLKATLAHVARAAVGHGTIRVESEADLLESAGRLLDHGIDVLVTEVVPGPETDLECAVTIRDRDGSYPLDYTRSKVRQWPPDYGVGSVMESRRLPGTAAINRQLLDHAGFVGISACETKRHSGNGELYLIEINVRVPNGFGLADAMGVDGSWRLYASAAGIPLGPQPEQVDGRKAIFPDLEFRAAAARVRAGDQTPLQVLRSYRGARDFGIVSLRDPGPAVAMFAPMVRRRLTRVLREAWQRVLRRGAPAPAPEVSAPVSEITPEPRRTA</sequence>
<organism evidence="4 5">
    <name type="scientific">Pseudonocardia broussonetiae</name>
    <dbReference type="NCBI Taxonomy" id="2736640"/>
    <lineage>
        <taxon>Bacteria</taxon>
        <taxon>Bacillati</taxon>
        <taxon>Actinomycetota</taxon>
        <taxon>Actinomycetes</taxon>
        <taxon>Pseudonocardiales</taxon>
        <taxon>Pseudonocardiaceae</taxon>
        <taxon>Pseudonocardia</taxon>
    </lineage>
</organism>
<evidence type="ECO:0000256" key="2">
    <source>
        <dbReference type="SAM" id="MobiDB-lite"/>
    </source>
</evidence>
<dbReference type="InterPro" id="IPR013815">
    <property type="entry name" value="ATP_grasp_subdomain_1"/>
</dbReference>
<reference evidence="4 5" key="1">
    <citation type="submission" date="2020-05" db="EMBL/GenBank/DDBJ databases">
        <authorList>
            <person name="Mo P."/>
        </authorList>
    </citation>
    <scope>NUCLEOTIDE SEQUENCE [LARGE SCALE GENOMIC DNA]</scope>
    <source>
        <strain evidence="4 5">Gen01</strain>
    </source>
</reference>
<dbReference type="Gene3D" id="3.30.1490.20">
    <property type="entry name" value="ATP-grasp fold, A domain"/>
    <property type="match status" value="1"/>
</dbReference>
<accession>A0A6M6JGA9</accession>
<keyword evidence="1" id="KW-0067">ATP-binding</keyword>
<feature type="domain" description="ATP-grasp" evidence="3">
    <location>
        <begin position="123"/>
        <end position="315"/>
    </location>
</feature>
<dbReference type="PROSITE" id="PS50975">
    <property type="entry name" value="ATP_GRASP"/>
    <property type="match status" value="1"/>
</dbReference>
<dbReference type="KEGG" id="pbro:HOP40_15585"/>
<keyword evidence="5" id="KW-1185">Reference proteome</keyword>
<gene>
    <name evidence="4" type="ORF">HOP40_15585</name>
</gene>
<dbReference type="AlphaFoldDB" id="A0A6M6JGA9"/>
<evidence type="ECO:0000313" key="4">
    <source>
        <dbReference type="EMBL" id="QJY47058.1"/>
    </source>
</evidence>
<name>A0A6M6JGA9_9PSEU</name>
<dbReference type="SUPFAM" id="SSF56059">
    <property type="entry name" value="Glutathione synthetase ATP-binding domain-like"/>
    <property type="match status" value="1"/>
</dbReference>
<keyword evidence="1" id="KW-0547">Nucleotide-binding</keyword>
<evidence type="ECO:0000256" key="1">
    <source>
        <dbReference type="PROSITE-ProRule" id="PRU00409"/>
    </source>
</evidence>
<feature type="region of interest" description="Disordered" evidence="2">
    <location>
        <begin position="406"/>
        <end position="426"/>
    </location>
</feature>
<dbReference type="EMBL" id="CP053564">
    <property type="protein sequence ID" value="QJY47058.1"/>
    <property type="molecule type" value="Genomic_DNA"/>
</dbReference>
<protein>
    <submittedName>
        <fullName evidence="4">ATP-grasp domain-containing protein</fullName>
    </submittedName>
</protein>
<dbReference type="InterPro" id="IPR011761">
    <property type="entry name" value="ATP-grasp"/>
</dbReference>
<proteinExistence type="predicted"/>
<dbReference type="RefSeq" id="WP_172159222.1">
    <property type="nucleotide sequence ID" value="NZ_CP053564.1"/>
</dbReference>
<evidence type="ECO:0000313" key="5">
    <source>
        <dbReference type="Proteomes" id="UP000505377"/>
    </source>
</evidence>
<dbReference type="GO" id="GO:0005524">
    <property type="term" value="F:ATP binding"/>
    <property type="evidence" value="ECO:0007669"/>
    <property type="project" value="UniProtKB-UniRule"/>
</dbReference>
<dbReference type="Gene3D" id="3.30.470.20">
    <property type="entry name" value="ATP-grasp fold, B domain"/>
    <property type="match status" value="1"/>
</dbReference>